<protein>
    <submittedName>
        <fullName evidence="3">Uncharacterized protein LOC111478513</fullName>
    </submittedName>
</protein>
<dbReference type="KEGG" id="cmax:111478513"/>
<evidence type="ECO:0000313" key="2">
    <source>
        <dbReference type="Proteomes" id="UP000504608"/>
    </source>
</evidence>
<feature type="compositionally biased region" description="Basic and acidic residues" evidence="1">
    <location>
        <begin position="97"/>
        <end position="125"/>
    </location>
</feature>
<keyword evidence="2" id="KW-1185">Reference proteome</keyword>
<dbReference type="PANTHER" id="PTHR36410">
    <property type="entry name" value="EXPRESSED PROTEIN"/>
    <property type="match status" value="1"/>
</dbReference>
<accession>A0A6J1IUE6</accession>
<feature type="region of interest" description="Disordered" evidence="1">
    <location>
        <begin position="93"/>
        <end position="132"/>
    </location>
</feature>
<evidence type="ECO:0000313" key="3">
    <source>
        <dbReference type="RefSeq" id="XP_022978574.1"/>
    </source>
</evidence>
<dbReference type="RefSeq" id="XP_022978574.1">
    <property type="nucleotide sequence ID" value="XM_023122806.1"/>
</dbReference>
<dbReference type="PANTHER" id="PTHR36410:SF1">
    <property type="entry name" value="EXPRESSED PROTEIN"/>
    <property type="match status" value="1"/>
</dbReference>
<evidence type="ECO:0000256" key="1">
    <source>
        <dbReference type="SAM" id="MobiDB-lite"/>
    </source>
</evidence>
<dbReference type="AlphaFoldDB" id="A0A6J1IUE6"/>
<proteinExistence type="predicted"/>
<dbReference type="OrthoDB" id="1702799at2759"/>
<organism evidence="2 3">
    <name type="scientific">Cucurbita maxima</name>
    <name type="common">Pumpkin</name>
    <name type="synonym">Winter squash</name>
    <dbReference type="NCBI Taxonomy" id="3661"/>
    <lineage>
        <taxon>Eukaryota</taxon>
        <taxon>Viridiplantae</taxon>
        <taxon>Streptophyta</taxon>
        <taxon>Embryophyta</taxon>
        <taxon>Tracheophyta</taxon>
        <taxon>Spermatophyta</taxon>
        <taxon>Magnoliopsida</taxon>
        <taxon>eudicotyledons</taxon>
        <taxon>Gunneridae</taxon>
        <taxon>Pentapetalae</taxon>
        <taxon>rosids</taxon>
        <taxon>fabids</taxon>
        <taxon>Cucurbitales</taxon>
        <taxon>Cucurbitaceae</taxon>
        <taxon>Cucurbiteae</taxon>
        <taxon>Cucurbita</taxon>
    </lineage>
</organism>
<feature type="region of interest" description="Disordered" evidence="1">
    <location>
        <begin position="28"/>
        <end position="66"/>
    </location>
</feature>
<reference evidence="3" key="1">
    <citation type="submission" date="2025-08" db="UniProtKB">
        <authorList>
            <consortium name="RefSeq"/>
        </authorList>
    </citation>
    <scope>IDENTIFICATION</scope>
    <source>
        <tissue evidence="3">Young leaves</tissue>
    </source>
</reference>
<dbReference type="GeneID" id="111478513"/>
<sequence>MINAIRFGRSPPPIVLTLPLPPQLRRVDSPELRSRQLIGFSTAPDQNPRNMDDSKNTAKQTGDIMTDSFGQAYACRSEYEGFGGIYRWIESTEVGAENEKKPEYDKSQGSEVKEEEKEKENEKARHQTHSNC</sequence>
<gene>
    <name evidence="3" type="primary">LOC111478513</name>
</gene>
<name>A0A6J1IUE6_CUCMA</name>
<dbReference type="Proteomes" id="UP000504608">
    <property type="component" value="Unplaced"/>
</dbReference>